<evidence type="ECO:0000313" key="2">
    <source>
        <dbReference type="Proteomes" id="UP000838878"/>
    </source>
</evidence>
<feature type="non-terminal residue" evidence="1">
    <location>
        <position position="70"/>
    </location>
</feature>
<evidence type="ECO:0000313" key="1">
    <source>
        <dbReference type="EMBL" id="CAH0726887.1"/>
    </source>
</evidence>
<reference evidence="1" key="1">
    <citation type="submission" date="2021-12" db="EMBL/GenBank/DDBJ databases">
        <authorList>
            <person name="Martin H S."/>
        </authorList>
    </citation>
    <scope>NUCLEOTIDE SEQUENCE</scope>
</reference>
<protein>
    <submittedName>
        <fullName evidence="1">Uncharacterized protein</fullName>
    </submittedName>
</protein>
<accession>A0A8J9V7Y4</accession>
<dbReference type="Proteomes" id="UP000838878">
    <property type="component" value="Chromosome 6"/>
</dbReference>
<dbReference type="EMBL" id="OV170226">
    <property type="protein sequence ID" value="CAH0726887.1"/>
    <property type="molecule type" value="Genomic_DNA"/>
</dbReference>
<gene>
    <name evidence="1" type="ORF">BINO364_LOCUS12297</name>
</gene>
<dbReference type="AlphaFoldDB" id="A0A8J9V7Y4"/>
<organism evidence="1 2">
    <name type="scientific">Brenthis ino</name>
    <name type="common">lesser marbled fritillary</name>
    <dbReference type="NCBI Taxonomy" id="405034"/>
    <lineage>
        <taxon>Eukaryota</taxon>
        <taxon>Metazoa</taxon>
        <taxon>Ecdysozoa</taxon>
        <taxon>Arthropoda</taxon>
        <taxon>Hexapoda</taxon>
        <taxon>Insecta</taxon>
        <taxon>Pterygota</taxon>
        <taxon>Neoptera</taxon>
        <taxon>Endopterygota</taxon>
        <taxon>Lepidoptera</taxon>
        <taxon>Glossata</taxon>
        <taxon>Ditrysia</taxon>
        <taxon>Papilionoidea</taxon>
        <taxon>Nymphalidae</taxon>
        <taxon>Heliconiinae</taxon>
        <taxon>Argynnini</taxon>
        <taxon>Brenthis</taxon>
    </lineage>
</organism>
<name>A0A8J9V7Y4_9NEOP</name>
<proteinExistence type="predicted"/>
<sequence>MKRRVRRGLRTQALHWVGSVNSPAHYRGKYAECTQMRAPHPRPHPALPPDAAVAAALCTHPPPTPLRTPN</sequence>
<keyword evidence="2" id="KW-1185">Reference proteome</keyword>